<dbReference type="Pfam" id="PF07568">
    <property type="entry name" value="HisKA_2"/>
    <property type="match status" value="1"/>
</dbReference>
<organism evidence="10 11">
    <name type="scientific">Edaphosphingomonas haloaromaticamans</name>
    <dbReference type="NCBI Taxonomy" id="653954"/>
    <lineage>
        <taxon>Bacteria</taxon>
        <taxon>Pseudomonadati</taxon>
        <taxon>Pseudomonadota</taxon>
        <taxon>Alphaproteobacteria</taxon>
        <taxon>Sphingomonadales</taxon>
        <taxon>Rhizorhabdaceae</taxon>
        <taxon>Edaphosphingomonas</taxon>
    </lineage>
</organism>
<dbReference type="GO" id="GO:0005524">
    <property type="term" value="F:ATP binding"/>
    <property type="evidence" value="ECO:0007669"/>
    <property type="project" value="UniProtKB-KW"/>
</dbReference>
<evidence type="ECO:0000313" key="10">
    <source>
        <dbReference type="EMBL" id="OHT21392.1"/>
    </source>
</evidence>
<dbReference type="Proteomes" id="UP000179467">
    <property type="component" value="Unassembled WGS sequence"/>
</dbReference>
<keyword evidence="8" id="KW-1133">Transmembrane helix</keyword>
<evidence type="ECO:0000256" key="6">
    <source>
        <dbReference type="ARBA" id="ARBA00022777"/>
    </source>
</evidence>
<evidence type="ECO:0000256" key="7">
    <source>
        <dbReference type="ARBA" id="ARBA00022840"/>
    </source>
</evidence>
<comment type="catalytic activity">
    <reaction evidence="1">
        <text>ATP + protein L-histidine = ADP + protein N-phospho-L-histidine.</text>
        <dbReference type="EC" id="2.7.13.3"/>
    </reaction>
</comment>
<evidence type="ECO:0000256" key="3">
    <source>
        <dbReference type="ARBA" id="ARBA00022553"/>
    </source>
</evidence>
<dbReference type="PANTHER" id="PTHR41523">
    <property type="entry name" value="TWO-COMPONENT SYSTEM SENSOR PROTEIN"/>
    <property type="match status" value="1"/>
</dbReference>
<dbReference type="PROSITE" id="PS50885">
    <property type="entry name" value="HAMP"/>
    <property type="match status" value="1"/>
</dbReference>
<protein>
    <recommendedName>
        <fullName evidence="2">histidine kinase</fullName>
        <ecNumber evidence="2">2.7.13.3</ecNumber>
    </recommendedName>
</protein>
<dbReference type="GO" id="GO:0016020">
    <property type="term" value="C:membrane"/>
    <property type="evidence" value="ECO:0007669"/>
    <property type="project" value="InterPro"/>
</dbReference>
<keyword evidence="8" id="KW-0472">Membrane</keyword>
<keyword evidence="5" id="KW-0547">Nucleotide-binding</keyword>
<dbReference type="InterPro" id="IPR011495">
    <property type="entry name" value="Sig_transdc_His_kin_sub2_dim/P"/>
</dbReference>
<keyword evidence="4" id="KW-0808">Transferase</keyword>
<evidence type="ECO:0000256" key="5">
    <source>
        <dbReference type="ARBA" id="ARBA00022741"/>
    </source>
</evidence>
<dbReference type="PANTHER" id="PTHR41523:SF8">
    <property type="entry name" value="ETHYLENE RESPONSE SENSOR PROTEIN"/>
    <property type="match status" value="1"/>
</dbReference>
<dbReference type="GO" id="GO:0004673">
    <property type="term" value="F:protein histidine kinase activity"/>
    <property type="evidence" value="ECO:0007669"/>
    <property type="project" value="UniProtKB-EC"/>
</dbReference>
<feature type="domain" description="HAMP" evidence="9">
    <location>
        <begin position="255"/>
        <end position="309"/>
    </location>
</feature>
<dbReference type="AlphaFoldDB" id="A0A1S1HHT4"/>
<evidence type="ECO:0000256" key="8">
    <source>
        <dbReference type="SAM" id="Phobius"/>
    </source>
</evidence>
<sequence length="517" mass="55015">MIGNRFARLSTGFKMLLILSMALLPLGLIALLASLESANSNRFAREAAIRVMAADSTRRLDSATAAIARDMSAMAVQIGDAAPPPAACRRSLDTLAASQPAGVRFGLFDLAGRRICATTGFASASITPPAPGIGAEALLAQGINAMRITIAQNHWLMAAEVPRETLARIAAPAASANAITLLLWQGDASLNLASQGNLGALDQTLKVASPVAGGQLALELRANVAPMRAIELLMVLLPVLMWIAAGLIGWLVMDRLVLRPLARLQQAVSNYSSAEGPLRAPAMTTPSQEIRSLAQAFSDATARQLQHEADLAEGLARQTRLTREVHHRVKNNLQVVSSLINLHARGARGEEASDAYASIQRRVDALAVVHRHHYAELEENRGVDLRALVGELASNLRGTATGEAAAMPVRLEIMPAAASQDVAVPVSFLITEVAEMAMSCDPAGGLVIRLGPTDRPDRALVELIAPGLANEKCRKHPAISRFERVTEGLARQLRAPLRRGTDGRLAIEIPIVADRRD</sequence>
<keyword evidence="3" id="KW-0597">Phosphoprotein</keyword>
<evidence type="ECO:0000256" key="1">
    <source>
        <dbReference type="ARBA" id="ARBA00000085"/>
    </source>
</evidence>
<dbReference type="GO" id="GO:0007165">
    <property type="term" value="P:signal transduction"/>
    <property type="evidence" value="ECO:0007669"/>
    <property type="project" value="InterPro"/>
</dbReference>
<comment type="caution">
    <text evidence="10">The sequence shown here is derived from an EMBL/GenBank/DDBJ whole genome shotgun (WGS) entry which is preliminary data.</text>
</comment>
<dbReference type="EMBL" id="MIPT01000001">
    <property type="protein sequence ID" value="OHT21392.1"/>
    <property type="molecule type" value="Genomic_DNA"/>
</dbReference>
<keyword evidence="8" id="KW-0812">Transmembrane</keyword>
<feature type="transmembrane region" description="Helical" evidence="8">
    <location>
        <begin position="232"/>
        <end position="253"/>
    </location>
</feature>
<dbReference type="RefSeq" id="WP_070934527.1">
    <property type="nucleotide sequence ID" value="NZ_MIPT01000001.1"/>
</dbReference>
<evidence type="ECO:0000256" key="4">
    <source>
        <dbReference type="ARBA" id="ARBA00022679"/>
    </source>
</evidence>
<keyword evidence="11" id="KW-1185">Reference proteome</keyword>
<reference evidence="10 11" key="1">
    <citation type="submission" date="2016-09" db="EMBL/GenBank/DDBJ databases">
        <title>Metabolic pathway, cell adaptation mechanisms and a novel monoxygenase revealed through proteogenomic-transcription analysis of a Sphingomonas haloaromaticamans strain degrading the fungicide ortho-phenylphenol.</title>
        <authorList>
            <person name="Perruchon C."/>
            <person name="Papadopoulou E.S."/>
            <person name="Rousidou C."/>
            <person name="Vasileiadis S."/>
            <person name="Tanou G."/>
            <person name="Amoutzias G."/>
            <person name="Molassiotis A."/>
            <person name="Karpouzas D.G."/>
        </authorList>
    </citation>
    <scope>NUCLEOTIDE SEQUENCE [LARGE SCALE GENOMIC DNA]</scope>
    <source>
        <strain evidence="10 11">P3</strain>
    </source>
</reference>
<proteinExistence type="predicted"/>
<accession>A0A1S1HHT4</accession>
<gene>
    <name evidence="10" type="ORF">BHE75_03399</name>
</gene>
<evidence type="ECO:0000259" key="9">
    <source>
        <dbReference type="PROSITE" id="PS50885"/>
    </source>
</evidence>
<keyword evidence="6 10" id="KW-0418">Kinase</keyword>
<evidence type="ECO:0000256" key="2">
    <source>
        <dbReference type="ARBA" id="ARBA00012438"/>
    </source>
</evidence>
<dbReference type="InterPro" id="IPR003660">
    <property type="entry name" value="HAMP_dom"/>
</dbReference>
<dbReference type="EC" id="2.7.13.3" evidence="2"/>
<name>A0A1S1HHT4_9SPHN</name>
<dbReference type="OrthoDB" id="9767435at2"/>
<keyword evidence="7" id="KW-0067">ATP-binding</keyword>
<dbReference type="Gene3D" id="3.30.450.20">
    <property type="entry name" value="PAS domain"/>
    <property type="match status" value="1"/>
</dbReference>
<evidence type="ECO:0000313" key="11">
    <source>
        <dbReference type="Proteomes" id="UP000179467"/>
    </source>
</evidence>